<keyword evidence="1" id="KW-0680">Restriction system</keyword>
<dbReference type="SUPFAM" id="SSF116734">
    <property type="entry name" value="DNA methylase specificity domain"/>
    <property type="match status" value="2"/>
</dbReference>
<proteinExistence type="predicted"/>
<name>A0ABS8PYZ7_9BURK</name>
<evidence type="ECO:0000256" key="2">
    <source>
        <dbReference type="ARBA" id="ARBA00023125"/>
    </source>
</evidence>
<dbReference type="EMBL" id="JAJNOC010000001">
    <property type="protein sequence ID" value="MCD2514727.1"/>
    <property type="molecule type" value="Genomic_DNA"/>
</dbReference>
<evidence type="ECO:0000313" key="3">
    <source>
        <dbReference type="EMBL" id="MCD2514727.1"/>
    </source>
</evidence>
<dbReference type="InterPro" id="IPR052021">
    <property type="entry name" value="Type-I_RS_S_subunit"/>
</dbReference>
<dbReference type="InterPro" id="IPR044946">
    <property type="entry name" value="Restrct_endonuc_typeI_TRD_sf"/>
</dbReference>
<evidence type="ECO:0000313" key="4">
    <source>
        <dbReference type="Proteomes" id="UP001179361"/>
    </source>
</evidence>
<dbReference type="PANTHER" id="PTHR30408">
    <property type="entry name" value="TYPE-1 RESTRICTION ENZYME ECOKI SPECIFICITY PROTEIN"/>
    <property type="match status" value="1"/>
</dbReference>
<comment type="caution">
    <text evidence="3">The sequence shown here is derived from an EMBL/GenBank/DDBJ whole genome shotgun (WGS) entry which is preliminary data.</text>
</comment>
<dbReference type="Proteomes" id="UP001179361">
    <property type="component" value="Unassembled WGS sequence"/>
</dbReference>
<dbReference type="RefSeq" id="WP_231056076.1">
    <property type="nucleotide sequence ID" value="NZ_JAJNOC010000001.1"/>
</dbReference>
<keyword evidence="4" id="KW-1185">Reference proteome</keyword>
<sequence>MSRKFQVKAIPSTWLESTGRRLDCGPYMSGAVEIRELLKKHKTDVLPDLTAGHDGGIYNGPQFERNYVDDAHHGVPFLTTTFMMQADLSRLPLLSKKDAHSRKLNYLRVHEGMTLITCSGTVGRTIYARADMNDVWSNQDILKIVADPNRILSGYLNAYLCTRFGVPFVVSGKYGSVITHLEPKHFADLLVPRLGNTIEQKAHDLVEKSAALLTKYQANLNQATELYFDSVGLKDISPSDWHSWGSDLGFTAKAGVQSLRALNFNPRFNRLCERIKQGQWKPLAELCLDGTLKSGPRFKRIDADPEYAYQLIGQKQIFWLRPEGRWIAKKSVGTEVLVQDGTILVAAQGTLGESELFCRSEFITGATLERAYSQHFLRVIGDETIIERGALFAFMRSETAFRMLRSASTGSKLQDFHYAVLPSLPIPYPDQAVRKKCHDLVMEAYQSRDEAIKLEDEARSLIERTIEEGGH</sequence>
<dbReference type="Gene3D" id="3.90.220.20">
    <property type="entry name" value="DNA methylase specificity domains"/>
    <property type="match status" value="2"/>
</dbReference>
<reference evidence="3" key="1">
    <citation type="submission" date="2021-11" db="EMBL/GenBank/DDBJ databases">
        <title>The complete genome of Massilia sp sp. G4R7.</title>
        <authorList>
            <person name="Liu L."/>
            <person name="Yue J."/>
            <person name="Yuan J."/>
            <person name="Yang F."/>
            <person name="Li L."/>
        </authorList>
    </citation>
    <scope>NUCLEOTIDE SEQUENCE</scope>
    <source>
        <strain evidence="3">G4R7</strain>
    </source>
</reference>
<evidence type="ECO:0008006" key="5">
    <source>
        <dbReference type="Google" id="ProtNLM"/>
    </source>
</evidence>
<evidence type="ECO:0000256" key="1">
    <source>
        <dbReference type="ARBA" id="ARBA00022747"/>
    </source>
</evidence>
<organism evidence="3 4">
    <name type="scientific">Massilia phyllostachyos</name>
    <dbReference type="NCBI Taxonomy" id="2898585"/>
    <lineage>
        <taxon>Bacteria</taxon>
        <taxon>Pseudomonadati</taxon>
        <taxon>Pseudomonadota</taxon>
        <taxon>Betaproteobacteria</taxon>
        <taxon>Burkholderiales</taxon>
        <taxon>Oxalobacteraceae</taxon>
        <taxon>Telluria group</taxon>
        <taxon>Massilia</taxon>
    </lineage>
</organism>
<protein>
    <recommendedName>
        <fullName evidence="5">Restriction endonuclease subunit S</fullName>
    </recommendedName>
</protein>
<dbReference type="PANTHER" id="PTHR30408:SF12">
    <property type="entry name" value="TYPE I RESTRICTION ENZYME MJAVIII SPECIFICITY SUBUNIT"/>
    <property type="match status" value="1"/>
</dbReference>
<gene>
    <name evidence="3" type="ORF">LQ564_00185</name>
</gene>
<accession>A0ABS8PYZ7</accession>
<keyword evidence="2" id="KW-0238">DNA-binding</keyword>
<dbReference type="NCBIfam" id="NF047740">
    <property type="entry name" value="antiphage_MADS5"/>
    <property type="match status" value="1"/>
</dbReference>